<sequence>MPEGIGMELRVIIAELITPKFPVVVKVGHANGGYGKVCVHNHRSFQDIASIVALTDTYATTEQFIPGKCDIRIQKIGTHYRAFKRTSISDNWKTNTGSAVLEEVNATDRYKKWIDECSQLFGGGLDIMCVEAIVGKDNKEYIIEVNDTAMRLFSDTQDEDQRRIADLVVERMEKQYPPTLNPSTATGAALTGAFKVIGGASTPTASEGATKTEKKKNGGMFSGFID</sequence>
<comment type="caution">
    <text evidence="7">The sequence shown here is derived from an EMBL/GenBank/DDBJ whole genome shotgun (WGS) entry which is preliminary data.</text>
</comment>
<dbReference type="Proteomes" id="UP001163046">
    <property type="component" value="Unassembled WGS sequence"/>
</dbReference>
<dbReference type="GO" id="GO:0030672">
    <property type="term" value="C:synaptic vesicle membrane"/>
    <property type="evidence" value="ECO:0007669"/>
    <property type="project" value="TreeGrafter"/>
</dbReference>
<evidence type="ECO:0000256" key="3">
    <source>
        <dbReference type="ARBA" id="ARBA00023018"/>
    </source>
</evidence>
<dbReference type="GO" id="GO:0016874">
    <property type="term" value="F:ligase activity"/>
    <property type="evidence" value="ECO:0007669"/>
    <property type="project" value="UniProtKB-KW"/>
</dbReference>
<dbReference type="PANTHER" id="PTHR10841:SF17">
    <property type="entry name" value="SYNAPSIN"/>
    <property type="match status" value="1"/>
</dbReference>
<dbReference type="FunFam" id="3.30.470.20:FF:000059">
    <property type="entry name" value="Synapsin-3"/>
    <property type="match status" value="1"/>
</dbReference>
<dbReference type="PANTHER" id="PTHR10841">
    <property type="entry name" value="SYNAPSIN"/>
    <property type="match status" value="1"/>
</dbReference>
<accession>A0A9X0CNG9</accession>
<evidence type="ECO:0000256" key="5">
    <source>
        <dbReference type="SAM" id="MobiDB-lite"/>
    </source>
</evidence>
<dbReference type="OrthoDB" id="10249572at2759"/>
<evidence type="ECO:0000313" key="8">
    <source>
        <dbReference type="Proteomes" id="UP001163046"/>
    </source>
</evidence>
<keyword evidence="2" id="KW-0597">Phosphoprotein</keyword>
<organism evidence="7 8">
    <name type="scientific">Desmophyllum pertusum</name>
    <dbReference type="NCBI Taxonomy" id="174260"/>
    <lineage>
        <taxon>Eukaryota</taxon>
        <taxon>Metazoa</taxon>
        <taxon>Cnidaria</taxon>
        <taxon>Anthozoa</taxon>
        <taxon>Hexacorallia</taxon>
        <taxon>Scleractinia</taxon>
        <taxon>Caryophylliina</taxon>
        <taxon>Caryophylliidae</taxon>
        <taxon>Desmophyllum</taxon>
    </lineage>
</organism>
<evidence type="ECO:0000256" key="1">
    <source>
        <dbReference type="ARBA" id="ARBA00008243"/>
    </source>
</evidence>
<dbReference type="Gene3D" id="3.30.470.20">
    <property type="entry name" value="ATP-grasp fold, B domain"/>
    <property type="match status" value="1"/>
</dbReference>
<evidence type="ECO:0000256" key="4">
    <source>
        <dbReference type="ARBA" id="ARBA00034103"/>
    </source>
</evidence>
<dbReference type="SUPFAM" id="SSF56059">
    <property type="entry name" value="Glutathione synthetase ATP-binding domain-like"/>
    <property type="match status" value="1"/>
</dbReference>
<proteinExistence type="inferred from homology"/>
<keyword evidence="7" id="KW-0436">Ligase</keyword>
<dbReference type="PRINTS" id="PR01368">
    <property type="entry name" value="SYNAPSIN"/>
</dbReference>
<comment type="similarity">
    <text evidence="1">Belongs to the synapsin family.</text>
</comment>
<feature type="domain" description="Synapsin ATP-binding" evidence="6">
    <location>
        <begin position="16"/>
        <end position="173"/>
    </location>
</feature>
<evidence type="ECO:0000259" key="6">
    <source>
        <dbReference type="Pfam" id="PF02750"/>
    </source>
</evidence>
<dbReference type="InterPro" id="IPR020898">
    <property type="entry name" value="Synapsin_ATP-bd_dom"/>
</dbReference>
<keyword evidence="8" id="KW-1185">Reference proteome</keyword>
<reference evidence="7" key="1">
    <citation type="submission" date="2023-01" db="EMBL/GenBank/DDBJ databases">
        <title>Genome assembly of the deep-sea coral Lophelia pertusa.</title>
        <authorList>
            <person name="Herrera S."/>
            <person name="Cordes E."/>
        </authorList>
    </citation>
    <scope>NUCLEOTIDE SEQUENCE</scope>
    <source>
        <strain evidence="7">USNM1676648</strain>
        <tissue evidence="7">Polyp</tissue>
    </source>
</reference>
<evidence type="ECO:0000313" key="7">
    <source>
        <dbReference type="EMBL" id="KAJ7363309.1"/>
    </source>
</evidence>
<feature type="region of interest" description="Disordered" evidence="5">
    <location>
        <begin position="202"/>
        <end position="226"/>
    </location>
</feature>
<keyword evidence="3" id="KW-0770">Synapse</keyword>
<dbReference type="InterPro" id="IPR001359">
    <property type="entry name" value="Synapsin"/>
</dbReference>
<protein>
    <submittedName>
        <fullName evidence="7">Asparaginyl-tRNA synthetase, cytoplasmic (Asparagine--tRNA ligase) (AsnRS)</fullName>
    </submittedName>
</protein>
<dbReference type="EMBL" id="MU827306">
    <property type="protein sequence ID" value="KAJ7363309.1"/>
    <property type="molecule type" value="Genomic_DNA"/>
</dbReference>
<dbReference type="AlphaFoldDB" id="A0A9X0CNG9"/>
<comment type="subcellular location">
    <subcellularLocation>
        <location evidence="4">Synapse</location>
    </subcellularLocation>
</comment>
<gene>
    <name evidence="7" type="primary">SYN3</name>
    <name evidence="7" type="ORF">OS493_011595</name>
</gene>
<evidence type="ECO:0000256" key="2">
    <source>
        <dbReference type="ARBA" id="ARBA00022553"/>
    </source>
</evidence>
<name>A0A9X0CNG9_9CNID</name>
<dbReference type="Pfam" id="PF02750">
    <property type="entry name" value="Synapsin_C"/>
    <property type="match status" value="1"/>
</dbReference>
<dbReference type="GO" id="GO:0007269">
    <property type="term" value="P:neurotransmitter secretion"/>
    <property type="evidence" value="ECO:0007669"/>
    <property type="project" value="InterPro"/>
</dbReference>